<dbReference type="Proteomes" id="UP001238496">
    <property type="component" value="Unassembled WGS sequence"/>
</dbReference>
<evidence type="ECO:0000313" key="1">
    <source>
        <dbReference type="EMBL" id="MDQ0422284.1"/>
    </source>
</evidence>
<sequence>MIIVHGFNETGEIVAAIDGSLYFIPDDMANGHRRMIAEWEGEGNTIPPYQPPPPPVPQEISDRQFFQELANMDLITEEEAEDAVASGTVPAAMLALVDQLPEGQRFGARMLLKGATTFERAHPITATIGQIFGIDSAAIDELWRRAKAL</sequence>
<gene>
    <name evidence="1" type="ORF">J2045_003332</name>
</gene>
<dbReference type="EMBL" id="JAUSUW010000010">
    <property type="protein sequence ID" value="MDQ0422284.1"/>
    <property type="molecule type" value="Genomic_DNA"/>
</dbReference>
<name>A0ABU0GA98_9HYPH</name>
<comment type="caution">
    <text evidence="1">The sequence shown here is derived from an EMBL/GenBank/DDBJ whole genome shotgun (WGS) entry which is preliminary data.</text>
</comment>
<protein>
    <submittedName>
        <fullName evidence="1">Uncharacterized protein</fullName>
    </submittedName>
</protein>
<keyword evidence="2" id="KW-1185">Reference proteome</keyword>
<reference evidence="1 2" key="1">
    <citation type="submission" date="2023-07" db="EMBL/GenBank/DDBJ databases">
        <title>Genomic Encyclopedia of Type Strains, Phase IV (KMG-IV): sequencing the most valuable type-strain genomes for metagenomic binning, comparative biology and taxonomic classification.</title>
        <authorList>
            <person name="Goeker M."/>
        </authorList>
    </citation>
    <scope>NUCLEOTIDE SEQUENCE [LARGE SCALE GENOMIC DNA]</scope>
    <source>
        <strain evidence="1 2">DSM 1111</strain>
    </source>
</reference>
<evidence type="ECO:0000313" key="2">
    <source>
        <dbReference type="Proteomes" id="UP001238496"/>
    </source>
</evidence>
<proteinExistence type="predicted"/>
<dbReference type="RefSeq" id="WP_307374699.1">
    <property type="nucleotide sequence ID" value="NZ_JAUSUW010000010.1"/>
</dbReference>
<accession>A0ABU0GA98</accession>
<organism evidence="1 2">
    <name type="scientific">Peteryoungia aggregata LMG 23059</name>
    <dbReference type="NCBI Taxonomy" id="1368425"/>
    <lineage>
        <taxon>Bacteria</taxon>
        <taxon>Pseudomonadati</taxon>
        <taxon>Pseudomonadota</taxon>
        <taxon>Alphaproteobacteria</taxon>
        <taxon>Hyphomicrobiales</taxon>
        <taxon>Rhizobiaceae</taxon>
        <taxon>Peteryoungia</taxon>
    </lineage>
</organism>